<dbReference type="AlphaFoldDB" id="A0A7W1XG19"/>
<comment type="caution">
    <text evidence="1">The sequence shown here is derived from an EMBL/GenBank/DDBJ whole genome shotgun (WGS) entry which is preliminary data.</text>
</comment>
<reference evidence="1 2" key="1">
    <citation type="submission" date="2020-07" db="EMBL/GenBank/DDBJ databases">
        <authorList>
            <person name="Feng H."/>
        </authorList>
    </citation>
    <scope>NUCLEOTIDE SEQUENCE [LARGE SCALE GENOMIC DNA]</scope>
    <source>
        <strain evidence="2">s-7</strain>
    </source>
</reference>
<accession>A0A7W1XG19</accession>
<sequence>MYRPQYLEQKYEVITVQNGNGEIVRKYRRPIKSDTYKRKENNEVIPLYGKRIAKH</sequence>
<dbReference type="RefSeq" id="WP_005876810.1">
    <property type="nucleotide sequence ID" value="NZ_BNJW01000011.1"/>
</dbReference>
<name>A0A7W1XG19_9ENTE</name>
<organism evidence="1 2">
    <name type="scientific">Enterococcus lactis</name>
    <dbReference type="NCBI Taxonomy" id="357441"/>
    <lineage>
        <taxon>Bacteria</taxon>
        <taxon>Bacillati</taxon>
        <taxon>Bacillota</taxon>
        <taxon>Bacilli</taxon>
        <taxon>Lactobacillales</taxon>
        <taxon>Enterococcaceae</taxon>
        <taxon>Enterococcus</taxon>
    </lineage>
</organism>
<protein>
    <submittedName>
        <fullName evidence="1">Uncharacterized protein</fullName>
    </submittedName>
</protein>
<gene>
    <name evidence="1" type="ORF">H1Z91_06790</name>
</gene>
<evidence type="ECO:0000313" key="1">
    <source>
        <dbReference type="EMBL" id="MBA4546049.1"/>
    </source>
</evidence>
<dbReference type="EMBL" id="JACEIT010000008">
    <property type="protein sequence ID" value="MBA4546049.1"/>
    <property type="molecule type" value="Genomic_DNA"/>
</dbReference>
<evidence type="ECO:0000313" key="2">
    <source>
        <dbReference type="Proteomes" id="UP000531895"/>
    </source>
</evidence>
<proteinExistence type="predicted"/>
<dbReference type="Proteomes" id="UP000531895">
    <property type="component" value="Unassembled WGS sequence"/>
</dbReference>